<dbReference type="InParanoid" id="A0A409WYV1"/>
<dbReference type="Proteomes" id="UP000283269">
    <property type="component" value="Unassembled WGS sequence"/>
</dbReference>
<dbReference type="STRING" id="93625.A0A409WYV1"/>
<protein>
    <recommendedName>
        <fullName evidence="5">MARVEL domain-containing protein</fullName>
    </recommendedName>
</protein>
<name>A0A409WYV1_PSICY</name>
<accession>A0A409WYV1</accession>
<evidence type="ECO:0000313" key="3">
    <source>
        <dbReference type="EMBL" id="PPQ83652.1"/>
    </source>
</evidence>
<feature type="transmembrane region" description="Helical" evidence="2">
    <location>
        <begin position="12"/>
        <end position="35"/>
    </location>
</feature>
<evidence type="ECO:0000256" key="1">
    <source>
        <dbReference type="SAM" id="MobiDB-lite"/>
    </source>
</evidence>
<dbReference type="OrthoDB" id="3364107at2759"/>
<feature type="transmembrane region" description="Helical" evidence="2">
    <location>
        <begin position="47"/>
        <end position="71"/>
    </location>
</feature>
<feature type="region of interest" description="Disordered" evidence="1">
    <location>
        <begin position="203"/>
        <end position="223"/>
    </location>
</feature>
<comment type="caution">
    <text evidence="3">The sequence shown here is derived from an EMBL/GenBank/DDBJ whole genome shotgun (WGS) entry which is preliminary data.</text>
</comment>
<keyword evidence="2" id="KW-0812">Transmembrane</keyword>
<feature type="compositionally biased region" description="Polar residues" evidence="1">
    <location>
        <begin position="209"/>
        <end position="223"/>
    </location>
</feature>
<proteinExistence type="predicted"/>
<sequence>MSQNLTQTLGLVRTVVYVIATVFALLELALGAAITNWTETKFIFGGFFSFAALAIATGILTFLTLPVMLLFSRNRKGAIVNMVIIEAGWTWFLWIMWISVGGSAAATDLITACNNDFFVNINSEFGLKTVCNETKALTAFGFLTWILLFAYNIFLLFLIIRQHLRGNPGVWTSYISEADFDHAGTYTGGGVVEQKGSPGFVPQYPPQSPQAGIPQTTSAYPQV</sequence>
<dbReference type="EMBL" id="NHYD01002993">
    <property type="protein sequence ID" value="PPQ83652.1"/>
    <property type="molecule type" value="Genomic_DNA"/>
</dbReference>
<evidence type="ECO:0000256" key="2">
    <source>
        <dbReference type="SAM" id="Phobius"/>
    </source>
</evidence>
<reference evidence="3 4" key="1">
    <citation type="journal article" date="2018" name="Evol. Lett.">
        <title>Horizontal gene cluster transfer increased hallucinogenic mushroom diversity.</title>
        <authorList>
            <person name="Reynolds H.T."/>
            <person name="Vijayakumar V."/>
            <person name="Gluck-Thaler E."/>
            <person name="Korotkin H.B."/>
            <person name="Matheny P.B."/>
            <person name="Slot J.C."/>
        </authorList>
    </citation>
    <scope>NUCLEOTIDE SEQUENCE [LARGE SCALE GENOMIC DNA]</scope>
    <source>
        <strain evidence="3 4">2631</strain>
    </source>
</reference>
<organism evidence="3 4">
    <name type="scientific">Psilocybe cyanescens</name>
    <dbReference type="NCBI Taxonomy" id="93625"/>
    <lineage>
        <taxon>Eukaryota</taxon>
        <taxon>Fungi</taxon>
        <taxon>Dikarya</taxon>
        <taxon>Basidiomycota</taxon>
        <taxon>Agaricomycotina</taxon>
        <taxon>Agaricomycetes</taxon>
        <taxon>Agaricomycetidae</taxon>
        <taxon>Agaricales</taxon>
        <taxon>Agaricineae</taxon>
        <taxon>Strophariaceae</taxon>
        <taxon>Psilocybe</taxon>
    </lineage>
</organism>
<keyword evidence="2" id="KW-0472">Membrane</keyword>
<keyword evidence="2" id="KW-1133">Transmembrane helix</keyword>
<feature type="transmembrane region" description="Helical" evidence="2">
    <location>
        <begin position="78"/>
        <end position="100"/>
    </location>
</feature>
<dbReference type="AlphaFoldDB" id="A0A409WYV1"/>
<feature type="transmembrane region" description="Helical" evidence="2">
    <location>
        <begin position="142"/>
        <end position="160"/>
    </location>
</feature>
<keyword evidence="4" id="KW-1185">Reference proteome</keyword>
<evidence type="ECO:0008006" key="5">
    <source>
        <dbReference type="Google" id="ProtNLM"/>
    </source>
</evidence>
<gene>
    <name evidence="3" type="ORF">CVT25_006258</name>
</gene>
<evidence type="ECO:0000313" key="4">
    <source>
        <dbReference type="Proteomes" id="UP000283269"/>
    </source>
</evidence>